<accession>A0A1R0GU32</accession>
<dbReference type="Proteomes" id="UP000187455">
    <property type="component" value="Unassembled WGS sequence"/>
</dbReference>
<keyword evidence="2" id="KW-1185">Reference proteome</keyword>
<organism evidence="1 2">
    <name type="scientific">Smittium mucronatum</name>
    <dbReference type="NCBI Taxonomy" id="133383"/>
    <lineage>
        <taxon>Eukaryota</taxon>
        <taxon>Fungi</taxon>
        <taxon>Fungi incertae sedis</taxon>
        <taxon>Zoopagomycota</taxon>
        <taxon>Kickxellomycotina</taxon>
        <taxon>Harpellomycetes</taxon>
        <taxon>Harpellales</taxon>
        <taxon>Legeriomycetaceae</taxon>
        <taxon>Smittium</taxon>
    </lineage>
</organism>
<comment type="caution">
    <text evidence="1">The sequence shown here is derived from an EMBL/GenBank/DDBJ whole genome shotgun (WGS) entry which is preliminary data.</text>
</comment>
<proteinExistence type="predicted"/>
<gene>
    <name evidence="1" type="ORF">AYI68_g5514</name>
</gene>
<dbReference type="EMBL" id="LSSL01003518">
    <property type="protein sequence ID" value="OLY80389.1"/>
    <property type="molecule type" value="Genomic_DNA"/>
</dbReference>
<reference evidence="1 2" key="1">
    <citation type="journal article" date="2016" name="Mol. Biol. Evol.">
        <title>Genome-Wide Survey of Gut Fungi (Harpellales) Reveals the First Horizontally Transferred Ubiquitin Gene from a Mosquito Host.</title>
        <authorList>
            <person name="Wang Y."/>
            <person name="White M.M."/>
            <person name="Kvist S."/>
            <person name="Moncalvo J.M."/>
        </authorList>
    </citation>
    <scope>NUCLEOTIDE SEQUENCE [LARGE SCALE GENOMIC DNA]</scope>
    <source>
        <strain evidence="1 2">ALG-7-W6</strain>
    </source>
</reference>
<sequence length="63" mass="7140">MFITLIFTITKSEDHIFGSEFSIPVRMVQILTPKLLFYAVDDSLLGALLIVHFTPSSNRDLRA</sequence>
<feature type="non-terminal residue" evidence="1">
    <location>
        <position position="63"/>
    </location>
</feature>
<protein>
    <submittedName>
        <fullName evidence="1">Uncharacterized protein</fullName>
    </submittedName>
</protein>
<name>A0A1R0GU32_9FUNG</name>
<evidence type="ECO:0000313" key="2">
    <source>
        <dbReference type="Proteomes" id="UP000187455"/>
    </source>
</evidence>
<dbReference type="AlphaFoldDB" id="A0A1R0GU32"/>
<evidence type="ECO:0000313" key="1">
    <source>
        <dbReference type="EMBL" id="OLY80389.1"/>
    </source>
</evidence>